<sequence>MAVESNQTSDQEMANSQPEQQELKRKKRIRLAIYIAVFVVFQIIVITALSLTVLKVKSPKVRLGALNVQNLTAAPATPSFDVTFATQIKIKNTNFGRYKFDASTIKFDYDGATVGQVNIPKGKAGMWSTKKIDVTVNLSTKGLPSSKNSSLRTELSTGVLRLRSEASVKGKVELMMVMKKNKSAKMDCTLEVNLSTKKIQYLKCE</sequence>
<dbReference type="AlphaFoldDB" id="A0A540KIU3"/>
<organism evidence="3 4">
    <name type="scientific">Malus baccata</name>
    <name type="common">Siberian crab apple</name>
    <name type="synonym">Pyrus baccata</name>
    <dbReference type="NCBI Taxonomy" id="106549"/>
    <lineage>
        <taxon>Eukaryota</taxon>
        <taxon>Viridiplantae</taxon>
        <taxon>Streptophyta</taxon>
        <taxon>Embryophyta</taxon>
        <taxon>Tracheophyta</taxon>
        <taxon>Spermatophyta</taxon>
        <taxon>Magnoliopsida</taxon>
        <taxon>eudicotyledons</taxon>
        <taxon>Gunneridae</taxon>
        <taxon>Pentapetalae</taxon>
        <taxon>rosids</taxon>
        <taxon>fabids</taxon>
        <taxon>Rosales</taxon>
        <taxon>Rosaceae</taxon>
        <taxon>Amygdaloideae</taxon>
        <taxon>Maleae</taxon>
        <taxon>Malus</taxon>
    </lineage>
</organism>
<evidence type="ECO:0000256" key="2">
    <source>
        <dbReference type="SAM" id="Phobius"/>
    </source>
</evidence>
<feature type="transmembrane region" description="Helical" evidence="2">
    <location>
        <begin position="31"/>
        <end position="54"/>
    </location>
</feature>
<dbReference type="EMBL" id="VIEB01001216">
    <property type="protein sequence ID" value="TQD74127.1"/>
    <property type="molecule type" value="Genomic_DNA"/>
</dbReference>
<reference evidence="3 4" key="1">
    <citation type="journal article" date="2019" name="G3 (Bethesda)">
        <title>Sequencing of a Wild Apple (Malus baccata) Genome Unravels the Differences Between Cultivated and Wild Apple Species Regarding Disease Resistance and Cold Tolerance.</title>
        <authorList>
            <person name="Chen X."/>
        </authorList>
    </citation>
    <scope>NUCLEOTIDE SEQUENCE [LARGE SCALE GENOMIC DNA]</scope>
    <source>
        <strain evidence="4">cv. Shandingzi</strain>
        <tissue evidence="3">Leaves</tissue>
    </source>
</reference>
<dbReference type="InterPro" id="IPR055301">
    <property type="entry name" value="Lea14-like_2"/>
</dbReference>
<keyword evidence="4" id="KW-1185">Reference proteome</keyword>
<dbReference type="STRING" id="106549.A0A540KIU3"/>
<feature type="region of interest" description="Disordered" evidence="1">
    <location>
        <begin position="1"/>
        <end position="20"/>
    </location>
</feature>
<comment type="caution">
    <text evidence="3">The sequence shown here is derived from an EMBL/GenBank/DDBJ whole genome shotgun (WGS) entry which is preliminary data.</text>
</comment>
<evidence type="ECO:0000313" key="3">
    <source>
        <dbReference type="EMBL" id="TQD74127.1"/>
    </source>
</evidence>
<gene>
    <name evidence="3" type="ORF">C1H46_040348</name>
</gene>
<keyword evidence="2" id="KW-0812">Transmembrane</keyword>
<keyword evidence="2" id="KW-0472">Membrane</keyword>
<keyword evidence="2" id="KW-1133">Transmembrane helix</keyword>
<evidence type="ECO:0000256" key="1">
    <source>
        <dbReference type="SAM" id="MobiDB-lite"/>
    </source>
</evidence>
<name>A0A540KIU3_MALBA</name>
<protein>
    <submittedName>
        <fullName evidence="3">Uncharacterized protein</fullName>
    </submittedName>
</protein>
<dbReference type="PANTHER" id="PTHR31852">
    <property type="entry name" value="LATE EMBRYOGENESIS ABUNDANT (LEA) HYDROXYPROLINE-RICH GLYCOPROTEIN FAMILY"/>
    <property type="match status" value="1"/>
</dbReference>
<accession>A0A540KIU3</accession>
<proteinExistence type="predicted"/>
<dbReference type="Proteomes" id="UP000315295">
    <property type="component" value="Unassembled WGS sequence"/>
</dbReference>
<evidence type="ECO:0000313" key="4">
    <source>
        <dbReference type="Proteomes" id="UP000315295"/>
    </source>
</evidence>
<dbReference type="Gene3D" id="2.60.40.1820">
    <property type="match status" value="1"/>
</dbReference>